<organism evidence="8 9">
    <name type="scientific">Aspergillus sclerotialis</name>
    <dbReference type="NCBI Taxonomy" id="2070753"/>
    <lineage>
        <taxon>Eukaryota</taxon>
        <taxon>Fungi</taxon>
        <taxon>Dikarya</taxon>
        <taxon>Ascomycota</taxon>
        <taxon>Pezizomycotina</taxon>
        <taxon>Eurotiomycetes</taxon>
        <taxon>Eurotiomycetidae</taxon>
        <taxon>Eurotiales</taxon>
        <taxon>Aspergillaceae</taxon>
        <taxon>Aspergillus</taxon>
        <taxon>Aspergillus subgen. Polypaecilum</taxon>
    </lineage>
</organism>
<evidence type="ECO:0000256" key="7">
    <source>
        <dbReference type="SAM" id="Phobius"/>
    </source>
</evidence>
<feature type="transmembrane region" description="Helical" evidence="7">
    <location>
        <begin position="510"/>
        <end position="528"/>
    </location>
</feature>
<dbReference type="STRING" id="2070753.A0A3A3A2Y1"/>
<feature type="transmembrane region" description="Helical" evidence="7">
    <location>
        <begin position="358"/>
        <end position="380"/>
    </location>
</feature>
<protein>
    <submittedName>
        <fullName evidence="8">MATE efflux family protein</fullName>
    </submittedName>
</protein>
<dbReference type="PANTHER" id="PTHR11206">
    <property type="entry name" value="MULTIDRUG RESISTANCE PROTEIN"/>
    <property type="match status" value="1"/>
</dbReference>
<dbReference type="OrthoDB" id="2126698at2759"/>
<name>A0A3A3A2Y1_9EURO</name>
<comment type="similarity">
    <text evidence="2">Belongs to the multi antimicrobial extrusion (MATE) (TC 2.A.66.1) family.</text>
</comment>
<feature type="transmembrane region" description="Helical" evidence="7">
    <location>
        <begin position="216"/>
        <end position="241"/>
    </location>
</feature>
<dbReference type="GO" id="GO:0042910">
    <property type="term" value="F:xenobiotic transmembrane transporter activity"/>
    <property type="evidence" value="ECO:0007669"/>
    <property type="project" value="InterPro"/>
</dbReference>
<dbReference type="Pfam" id="PF01554">
    <property type="entry name" value="MatE"/>
    <property type="match status" value="2"/>
</dbReference>
<sequence length="651" mass="71268">MVRSNTGPQNMGEQNRYRSSFSSSSPRVEDTMTGDMDDYADDEGSMLTTDDEASENLTVRPMGSYPGTNPHSLAGSYRRPSFFTTVSHATVVPHHVEQDTLTQWEREQAIEEERHLLSDNNVISEGDRHRQYGRRRKGTLRQGIEESHSQGGSLPVPKPGMRNGEPTESTSLLGRSLASDPHGMDDEEVDRKWEEAVVAGRIQTTWSREAMVIGKYAAPLMITFVLQYSLTVSSIFTLGHLGKRELGGVSLASMTASITGYAVYQGLATSLDTLCSQAFGAGRKNVVGLQMQRMVYFLWTVTIPIGLVWFFADKILMKIVPEKEVAALAGLYLKVVLLGAPGYALFESGKRFVQAQGLFSASLYVLLFCAPLNAFMNWFFVWKLKWGFIGAPIAVAITDNLMPLCLFLYVYFVAGYECWNGFTARALRNWGPMIRLALPGLVMVEAECLAFEILTLASSYLGTTPLAAQSVLSTISSITFQVPFPVSIAGSTRLANLIGATLVGPAKTSAKVTMCGAVVVGLLNMIILSSLRSYIPRLFTSEREVIDLVANVLPLCAAFQLFDALATNCNGILRGLGRQEIGGYVQLLCYYVIAIPISMGTTFGLGWGLFGLWSGVAIALFLVSVIEGVFISRANWNKSVEDAIHRNTFVV</sequence>
<keyword evidence="3 7" id="KW-0812">Transmembrane</keyword>
<evidence type="ECO:0000313" key="9">
    <source>
        <dbReference type="Proteomes" id="UP000266188"/>
    </source>
</evidence>
<dbReference type="NCBIfam" id="TIGR00797">
    <property type="entry name" value="matE"/>
    <property type="match status" value="1"/>
</dbReference>
<feature type="transmembrane region" description="Helical" evidence="7">
    <location>
        <begin position="324"/>
        <end position="346"/>
    </location>
</feature>
<keyword evidence="4 7" id="KW-1133">Transmembrane helix</keyword>
<feature type="transmembrane region" description="Helical" evidence="7">
    <location>
        <begin position="433"/>
        <end position="454"/>
    </location>
</feature>
<feature type="transmembrane region" description="Helical" evidence="7">
    <location>
        <begin position="294"/>
        <end position="312"/>
    </location>
</feature>
<feature type="compositionally biased region" description="Polar residues" evidence="6">
    <location>
        <begin position="1"/>
        <end position="13"/>
    </location>
</feature>
<accession>A0A3A3A2Y1</accession>
<evidence type="ECO:0000256" key="4">
    <source>
        <dbReference type="ARBA" id="ARBA00022989"/>
    </source>
</evidence>
<feature type="transmembrane region" description="Helical" evidence="7">
    <location>
        <begin position="587"/>
        <end position="606"/>
    </location>
</feature>
<evidence type="ECO:0000256" key="5">
    <source>
        <dbReference type="ARBA" id="ARBA00023136"/>
    </source>
</evidence>
<evidence type="ECO:0000256" key="3">
    <source>
        <dbReference type="ARBA" id="ARBA00022692"/>
    </source>
</evidence>
<evidence type="ECO:0000313" key="8">
    <source>
        <dbReference type="EMBL" id="RJE24385.1"/>
    </source>
</evidence>
<comment type="caution">
    <text evidence="8">The sequence shown here is derived from an EMBL/GenBank/DDBJ whole genome shotgun (WGS) entry which is preliminary data.</text>
</comment>
<evidence type="ECO:0000256" key="6">
    <source>
        <dbReference type="SAM" id="MobiDB-lite"/>
    </source>
</evidence>
<feature type="compositionally biased region" description="Acidic residues" evidence="6">
    <location>
        <begin position="35"/>
        <end position="50"/>
    </location>
</feature>
<evidence type="ECO:0000256" key="1">
    <source>
        <dbReference type="ARBA" id="ARBA00004141"/>
    </source>
</evidence>
<feature type="transmembrane region" description="Helical" evidence="7">
    <location>
        <begin position="261"/>
        <end position="282"/>
    </location>
</feature>
<dbReference type="AlphaFoldDB" id="A0A3A3A2Y1"/>
<dbReference type="Proteomes" id="UP000266188">
    <property type="component" value="Unassembled WGS sequence"/>
</dbReference>
<dbReference type="CDD" id="cd13132">
    <property type="entry name" value="MATE_eukaryotic"/>
    <property type="match status" value="1"/>
</dbReference>
<keyword evidence="9" id="KW-1185">Reference proteome</keyword>
<gene>
    <name evidence="8" type="ORF">PHISCL_03284</name>
</gene>
<dbReference type="InterPro" id="IPR002528">
    <property type="entry name" value="MATE_fam"/>
</dbReference>
<dbReference type="InterPro" id="IPR045069">
    <property type="entry name" value="MATE_euk"/>
</dbReference>
<feature type="transmembrane region" description="Helical" evidence="7">
    <location>
        <begin position="612"/>
        <end position="631"/>
    </location>
</feature>
<dbReference type="GO" id="GO:1990961">
    <property type="term" value="P:xenobiotic detoxification by transmembrane export across the plasma membrane"/>
    <property type="evidence" value="ECO:0007669"/>
    <property type="project" value="InterPro"/>
</dbReference>
<dbReference type="GO" id="GO:0015297">
    <property type="term" value="F:antiporter activity"/>
    <property type="evidence" value="ECO:0007669"/>
    <property type="project" value="InterPro"/>
</dbReference>
<feature type="region of interest" description="Disordered" evidence="6">
    <location>
        <begin position="125"/>
        <end position="189"/>
    </location>
</feature>
<feature type="region of interest" description="Disordered" evidence="6">
    <location>
        <begin position="1"/>
        <end position="50"/>
    </location>
</feature>
<feature type="transmembrane region" description="Helical" evidence="7">
    <location>
        <begin position="386"/>
        <end position="412"/>
    </location>
</feature>
<comment type="subcellular location">
    <subcellularLocation>
        <location evidence="1">Membrane</location>
        <topology evidence="1">Multi-pass membrane protein</topology>
    </subcellularLocation>
</comment>
<reference evidence="9" key="1">
    <citation type="submission" date="2017-02" db="EMBL/GenBank/DDBJ databases">
        <authorList>
            <person name="Tafer H."/>
            <person name="Lopandic K."/>
        </authorList>
    </citation>
    <scope>NUCLEOTIDE SEQUENCE [LARGE SCALE GENOMIC DNA]</scope>
    <source>
        <strain evidence="9">CBS 366.77</strain>
    </source>
</reference>
<evidence type="ECO:0000256" key="2">
    <source>
        <dbReference type="ARBA" id="ARBA00010199"/>
    </source>
</evidence>
<dbReference type="GO" id="GO:0016020">
    <property type="term" value="C:membrane"/>
    <property type="evidence" value="ECO:0007669"/>
    <property type="project" value="UniProtKB-SubCell"/>
</dbReference>
<proteinExistence type="inferred from homology"/>
<keyword evidence="5 7" id="KW-0472">Membrane</keyword>
<dbReference type="EMBL" id="MVGC01000083">
    <property type="protein sequence ID" value="RJE24385.1"/>
    <property type="molecule type" value="Genomic_DNA"/>
</dbReference>